<dbReference type="InterPro" id="IPR050452">
    <property type="entry name" value="Metacaspase"/>
</dbReference>
<evidence type="ECO:0000313" key="2">
    <source>
        <dbReference type="EMBL" id="OYX03542.1"/>
    </source>
</evidence>
<dbReference type="PANTHER" id="PTHR48104">
    <property type="entry name" value="METACASPASE-4"/>
    <property type="match status" value="1"/>
</dbReference>
<feature type="domain" description="Peptidase C14 caspase" evidence="1">
    <location>
        <begin position="288"/>
        <end position="588"/>
    </location>
</feature>
<accession>A0A258D817</accession>
<protein>
    <submittedName>
        <fullName evidence="2">Peptidase C14</fullName>
    </submittedName>
</protein>
<gene>
    <name evidence="2" type="ORF">B7Z12_10020</name>
</gene>
<dbReference type="GO" id="GO:0006508">
    <property type="term" value="P:proteolysis"/>
    <property type="evidence" value="ECO:0007669"/>
    <property type="project" value="InterPro"/>
</dbReference>
<reference evidence="2 3" key="1">
    <citation type="submission" date="2017-03" db="EMBL/GenBank/DDBJ databases">
        <title>Lifting the veil on microbial sulfur biogeochemistry in mining wastewaters.</title>
        <authorList>
            <person name="Kantor R.S."/>
            <person name="Colenbrander Nelson T."/>
            <person name="Marshall S."/>
            <person name="Bennett D."/>
            <person name="Apte S."/>
            <person name="Camacho D."/>
            <person name="Thomas B.C."/>
            <person name="Warren L.A."/>
            <person name="Banfield J.F."/>
        </authorList>
    </citation>
    <scope>NUCLEOTIDE SEQUENCE [LARGE SCALE GENOMIC DNA]</scope>
    <source>
        <strain evidence="2">32-67-7</strain>
    </source>
</reference>
<dbReference type="AlphaFoldDB" id="A0A258D817"/>
<dbReference type="GO" id="GO:0004197">
    <property type="term" value="F:cysteine-type endopeptidase activity"/>
    <property type="evidence" value="ECO:0007669"/>
    <property type="project" value="InterPro"/>
</dbReference>
<sequence>MKTLKVLSVHGLGDQRQSTWKEDWPKAIQAVFPAVAGLELEFEFIEYDDIFEGVDLSAWEVAGAVAKLAVSGVTSIFKREKGVLGDAPHTVRWTAGYVVAWVNDERFKKKSRARVFERIKAFQPDLILAHSLGSLVTYNAFTHKDAAAPDVAPLLAQATYVTFGSQINNPFVVGNLTNGRVQELPVAFWHHLYNRDDDVFTAPIKNWAAPNFRQTDTPFDLPGVGDHAAEGYFQHVNTIENVWRPIGNLAIGVREFVGLSEQVSGPPSGVTKSGAKAKAATAGGRAPRRKALLVGINDYPNAGDRLEGCVNDVFTMSSVLQECGFPAESIRVCLDGRATAEGILQRLEWLMDGAREDDELVFYYSGHGAQVPEYGENFEPDRNVEVLVPWDFDWTPERAISDDQIHCLYAQLPYETRLAMIFDCCHAGGIHRNGGARALGLTPPDDIRHRELRWDLETRMWVPRDFRRQGEGFTEDEALETRYFGKDRATERLGRAAMRRTLSTKAYEDRKAGDQPEIPAGPNLPLIIEACGEGELSYEYRHGAVSHGAFTYSLAAILREKKKLTFQALVEQTGARLSDLGYAQKPQILGPSAQVGALTPWR</sequence>
<dbReference type="EMBL" id="NCDQ01000140">
    <property type="protein sequence ID" value="OYX03542.1"/>
    <property type="molecule type" value="Genomic_DNA"/>
</dbReference>
<evidence type="ECO:0000259" key="1">
    <source>
        <dbReference type="Pfam" id="PF00656"/>
    </source>
</evidence>
<dbReference type="Pfam" id="PF00656">
    <property type="entry name" value="Peptidase_C14"/>
    <property type="match status" value="1"/>
</dbReference>
<dbReference type="SUPFAM" id="SSF52129">
    <property type="entry name" value="Caspase-like"/>
    <property type="match status" value="1"/>
</dbReference>
<dbReference type="PANTHER" id="PTHR48104:SF30">
    <property type="entry name" value="METACASPASE-1"/>
    <property type="match status" value="1"/>
</dbReference>
<dbReference type="GO" id="GO:0005737">
    <property type="term" value="C:cytoplasm"/>
    <property type="evidence" value="ECO:0007669"/>
    <property type="project" value="TreeGrafter"/>
</dbReference>
<dbReference type="Proteomes" id="UP000215616">
    <property type="component" value="Unassembled WGS sequence"/>
</dbReference>
<dbReference type="InterPro" id="IPR011600">
    <property type="entry name" value="Pept_C14_caspase"/>
</dbReference>
<dbReference type="Gene3D" id="3.40.50.1460">
    <property type="match status" value="1"/>
</dbReference>
<evidence type="ECO:0000313" key="3">
    <source>
        <dbReference type="Proteomes" id="UP000215616"/>
    </source>
</evidence>
<comment type="caution">
    <text evidence="2">The sequence shown here is derived from an EMBL/GenBank/DDBJ whole genome shotgun (WGS) entry which is preliminary data.</text>
</comment>
<organism evidence="2 3">
    <name type="scientific">Caulobacter vibrioides</name>
    <name type="common">Caulobacter crescentus</name>
    <dbReference type="NCBI Taxonomy" id="155892"/>
    <lineage>
        <taxon>Bacteria</taxon>
        <taxon>Pseudomonadati</taxon>
        <taxon>Pseudomonadota</taxon>
        <taxon>Alphaproteobacteria</taxon>
        <taxon>Caulobacterales</taxon>
        <taxon>Caulobacteraceae</taxon>
        <taxon>Caulobacter</taxon>
    </lineage>
</organism>
<name>A0A258D817_CAUVI</name>
<proteinExistence type="predicted"/>
<dbReference type="InterPro" id="IPR029030">
    <property type="entry name" value="Caspase-like_dom_sf"/>
</dbReference>